<keyword evidence="1" id="KW-0472">Membrane</keyword>
<feature type="transmembrane region" description="Helical" evidence="1">
    <location>
        <begin position="6"/>
        <end position="24"/>
    </location>
</feature>
<evidence type="ECO:0000256" key="1">
    <source>
        <dbReference type="SAM" id="Phobius"/>
    </source>
</evidence>
<organism evidence="2 3">
    <name type="scientific">Siminovitchia terrae</name>
    <name type="common">Bacillus terrae</name>
    <dbReference type="NCBI Taxonomy" id="1914933"/>
    <lineage>
        <taxon>Bacteria</taxon>
        <taxon>Bacillati</taxon>
        <taxon>Bacillota</taxon>
        <taxon>Bacilli</taxon>
        <taxon>Bacillales</taxon>
        <taxon>Bacillaceae</taxon>
        <taxon>Siminovitchia</taxon>
    </lineage>
</organism>
<name>A0ABQ4L2S8_SIMTE</name>
<protein>
    <recommendedName>
        <fullName evidence="4">NADH dehydrogenase subunit 6</fullName>
    </recommendedName>
</protein>
<feature type="transmembrane region" description="Helical" evidence="1">
    <location>
        <begin position="97"/>
        <end position="118"/>
    </location>
</feature>
<keyword evidence="3" id="KW-1185">Reference proteome</keyword>
<feature type="transmembrane region" description="Helical" evidence="1">
    <location>
        <begin position="57"/>
        <end position="77"/>
    </location>
</feature>
<sequence length="129" mass="14649">MGYSEIAVILFVYSGLMTFFLIPFQRRAHSKSYQQNQISFISIFKSSLVKMIFHQKALLALTLLGFMLISIWLGYAGVEDHYNAHSGYSSISTNFKAIYTICGVFVYTVVLLLLLGYVRTLKIVKSTNK</sequence>
<dbReference type="RefSeq" id="WP_212950903.1">
    <property type="nucleotide sequence ID" value="NZ_BORI01000020.1"/>
</dbReference>
<comment type="caution">
    <text evidence="2">The sequence shown here is derived from an EMBL/GenBank/DDBJ whole genome shotgun (WGS) entry which is preliminary data.</text>
</comment>
<evidence type="ECO:0000313" key="2">
    <source>
        <dbReference type="EMBL" id="GIN98481.1"/>
    </source>
</evidence>
<proteinExistence type="predicted"/>
<accession>A0ABQ4L2S8</accession>
<gene>
    <name evidence="2" type="ORF">J6TS1_43510</name>
</gene>
<evidence type="ECO:0000313" key="3">
    <source>
        <dbReference type="Proteomes" id="UP000680670"/>
    </source>
</evidence>
<keyword evidence="1" id="KW-1133">Transmembrane helix</keyword>
<dbReference type="EMBL" id="BORJ01000014">
    <property type="protein sequence ID" value="GIN98481.1"/>
    <property type="molecule type" value="Genomic_DNA"/>
</dbReference>
<reference evidence="2 3" key="1">
    <citation type="submission" date="2021-03" db="EMBL/GenBank/DDBJ databases">
        <title>Antimicrobial resistance genes in bacteria isolated from Japanese honey, and their potential for conferring macrolide and lincosamide resistance in the American foulbrood pathogen Paenibacillus larvae.</title>
        <authorList>
            <person name="Okamoto M."/>
            <person name="Kumagai M."/>
            <person name="Kanamori H."/>
            <person name="Takamatsu D."/>
        </authorList>
    </citation>
    <scope>NUCLEOTIDE SEQUENCE [LARGE SCALE GENOMIC DNA]</scope>
    <source>
        <strain evidence="2 3">J6TS1</strain>
    </source>
</reference>
<keyword evidence="1" id="KW-0812">Transmembrane</keyword>
<dbReference type="Proteomes" id="UP000680670">
    <property type="component" value="Unassembled WGS sequence"/>
</dbReference>
<evidence type="ECO:0008006" key="4">
    <source>
        <dbReference type="Google" id="ProtNLM"/>
    </source>
</evidence>